<comment type="caution">
    <text evidence="1">The sequence shown here is derived from an EMBL/GenBank/DDBJ whole genome shotgun (WGS) entry which is preliminary data.</text>
</comment>
<keyword evidence="2" id="KW-1185">Reference proteome</keyword>
<name>A0ABX0ZDX7_9ACTN</name>
<protein>
    <recommendedName>
        <fullName evidence="3">Polymerase nucleotidyl transferase domain-containing protein</fullName>
    </recommendedName>
</protein>
<gene>
    <name evidence="1" type="ORF">HCJ94_19775</name>
</gene>
<proteinExistence type="predicted"/>
<reference evidence="1 2" key="1">
    <citation type="submission" date="2020-03" db="EMBL/GenBank/DDBJ databases">
        <title>WGS of actinomycetes isolated from Thailand.</title>
        <authorList>
            <person name="Thawai C."/>
        </authorList>
    </citation>
    <scope>NUCLEOTIDE SEQUENCE [LARGE SCALE GENOMIC DNA]</scope>
    <source>
        <strain evidence="1 2">HSS6-12</strain>
    </source>
</reference>
<evidence type="ECO:0008006" key="3">
    <source>
        <dbReference type="Google" id="ProtNLM"/>
    </source>
</evidence>
<dbReference type="RefSeq" id="WP_168002523.1">
    <property type="nucleotide sequence ID" value="NZ_JAATEO010000022.1"/>
</dbReference>
<accession>A0ABX0ZDX7</accession>
<evidence type="ECO:0000313" key="2">
    <source>
        <dbReference type="Proteomes" id="UP000783871"/>
    </source>
</evidence>
<evidence type="ECO:0000313" key="1">
    <source>
        <dbReference type="EMBL" id="NJP34163.1"/>
    </source>
</evidence>
<organism evidence="1 2">
    <name type="scientific">Micromonospora thermarum</name>
    <dbReference type="NCBI Taxonomy" id="2720024"/>
    <lineage>
        <taxon>Bacteria</taxon>
        <taxon>Bacillati</taxon>
        <taxon>Actinomycetota</taxon>
        <taxon>Actinomycetes</taxon>
        <taxon>Micromonosporales</taxon>
        <taxon>Micromonosporaceae</taxon>
        <taxon>Micromonospora</taxon>
    </lineage>
</organism>
<dbReference type="Proteomes" id="UP000783871">
    <property type="component" value="Unassembled WGS sequence"/>
</dbReference>
<sequence>MSGPYRDLAAGSFLDEIPRLIDTLSAATDSVPAEDRVWVFYGSRVTGVTTATSDFDVLMLHRHDEVPPTRVDATYRDAPVTVYSLSRSALCRDGQDRAYGGYFALKLFSPFVCTPADYATELLTSVARFLAPLAADVAGRIDAITRTRHQILADSYLAFLDLYPDFDSYVARVLAGPVLASPLWRRQAQVVVDAYEQARMIDCASDGRYTYSGQATIGDLRHERAIAAARFWAFGAVCHGSDFRFPDLYRDKARQHATVGQRQRVYESLQRISRGRAVR</sequence>
<dbReference type="EMBL" id="JAATEO010000022">
    <property type="protein sequence ID" value="NJP34163.1"/>
    <property type="molecule type" value="Genomic_DNA"/>
</dbReference>